<name>A0A1Y1IN51_KLENI</name>
<dbReference type="GO" id="GO:0030151">
    <property type="term" value="F:molybdenum ion binding"/>
    <property type="evidence" value="ECO:0007669"/>
    <property type="project" value="InterPro"/>
</dbReference>
<evidence type="ECO:0000313" key="7">
    <source>
        <dbReference type="EMBL" id="GAQ90889.1"/>
    </source>
</evidence>
<dbReference type="AlphaFoldDB" id="A0A1Y1IN51"/>
<dbReference type="SUPFAM" id="SSF51735">
    <property type="entry name" value="NAD(P)-binding Rossmann-fold domains"/>
    <property type="match status" value="1"/>
</dbReference>
<dbReference type="OrthoDB" id="10051395at2759"/>
<dbReference type="SUPFAM" id="SSF81296">
    <property type="entry name" value="E set domains"/>
    <property type="match status" value="1"/>
</dbReference>
<dbReference type="InterPro" id="IPR014756">
    <property type="entry name" value="Ig_E-set"/>
</dbReference>
<dbReference type="Gene3D" id="3.40.50.720">
    <property type="entry name" value="NAD(P)-binding Rossmann-like Domain"/>
    <property type="match status" value="1"/>
</dbReference>
<evidence type="ECO:0000256" key="3">
    <source>
        <dbReference type="ARBA" id="ARBA00022723"/>
    </source>
</evidence>
<dbReference type="Pfam" id="PF03404">
    <property type="entry name" value="Mo-co_dimer"/>
    <property type="match status" value="1"/>
</dbReference>
<dbReference type="Gene3D" id="2.60.40.650">
    <property type="match status" value="1"/>
</dbReference>
<feature type="domain" description="Moybdenum cofactor oxidoreductase dimerisation" evidence="6">
    <location>
        <begin position="507"/>
        <end position="635"/>
    </location>
</feature>
<evidence type="ECO:0000256" key="4">
    <source>
        <dbReference type="ARBA" id="ARBA00023002"/>
    </source>
</evidence>
<gene>
    <name evidence="7" type="ORF">KFL_006980020</name>
</gene>
<dbReference type="InterPro" id="IPR000572">
    <property type="entry name" value="OxRdtase_Mopterin-bd_dom"/>
</dbReference>
<comment type="cofactor">
    <cofactor evidence="1">
        <name>Mo-molybdopterin</name>
        <dbReference type="ChEBI" id="CHEBI:71302"/>
    </cofactor>
</comment>
<organism evidence="7 8">
    <name type="scientific">Klebsormidium nitens</name>
    <name type="common">Green alga</name>
    <name type="synonym">Ulothrix nitens</name>
    <dbReference type="NCBI Taxonomy" id="105231"/>
    <lineage>
        <taxon>Eukaryota</taxon>
        <taxon>Viridiplantae</taxon>
        <taxon>Streptophyta</taxon>
        <taxon>Klebsormidiophyceae</taxon>
        <taxon>Klebsormidiales</taxon>
        <taxon>Klebsormidiaceae</taxon>
        <taxon>Klebsormidium</taxon>
    </lineage>
</organism>
<proteinExistence type="predicted"/>
<dbReference type="Proteomes" id="UP000054558">
    <property type="component" value="Unassembled WGS sequence"/>
</dbReference>
<dbReference type="STRING" id="105231.A0A1Y1IN51"/>
<dbReference type="InterPro" id="IPR005066">
    <property type="entry name" value="MoCF_OxRdtse_dimer"/>
</dbReference>
<evidence type="ECO:0000259" key="6">
    <source>
        <dbReference type="Pfam" id="PF03404"/>
    </source>
</evidence>
<feature type="domain" description="Oxidoreductase molybdopterin-binding" evidence="5">
    <location>
        <begin position="294"/>
        <end position="481"/>
    </location>
</feature>
<dbReference type="InterPro" id="IPR008335">
    <property type="entry name" value="Mopterin_OxRdtase_euk"/>
</dbReference>
<dbReference type="GO" id="GO:0043546">
    <property type="term" value="F:molybdopterin cofactor binding"/>
    <property type="evidence" value="ECO:0000318"/>
    <property type="project" value="GO_Central"/>
</dbReference>
<evidence type="ECO:0000256" key="1">
    <source>
        <dbReference type="ARBA" id="ARBA00001924"/>
    </source>
</evidence>
<protein>
    <submittedName>
        <fullName evidence="7">Sulfite oxidase</fullName>
    </submittedName>
</protein>
<dbReference type="EMBL" id="DF237647">
    <property type="protein sequence ID" value="GAQ90889.1"/>
    <property type="molecule type" value="Genomic_DNA"/>
</dbReference>
<evidence type="ECO:0000256" key="2">
    <source>
        <dbReference type="ARBA" id="ARBA00022505"/>
    </source>
</evidence>
<sequence>MAGHQARAPLVCLISGVITELGRTISYTFAEEGGRPILVGETGQRDELGKIAKRCGSIGAPSTVDIHPVQLHNKETVDQLCFNVLSRHGALDILVNNPEGNPGTWDTEILLNLVGHFASVMGEKGRGVTLINLEHHEPEEVEKKLAKYENLTVVQVKKAEFDSPDKIRKVLKERLGLGRLLPVDAPVVTGDAPIHEPIGGIVEATGARNNNGLLQRETAPGELNKAVSDYCGAVMQPVDPNNLEPEQEHEYKDEPQRTPDIVVQCYKPFNGEPPHGVLLSRFITPNEIHYVRNHLPVPANAGTINTHKIVVEGDPDLKLFCAELTVQDLKDKFEAVTLTVTLQCAGNRRNDMCAVETVSGRAPWNAGSISTAEWTGVRVRDLARHIGLDPDRARQLGAKWLTATGLDWHRVTQQHFEASISTQKALDVKGDVIVAYAMNGKELPPDHGYPVRLIVPGYVGTRSVKWLQRILFSATDSQSPWQQIDYRPAPPSVKVHEQAKPQECAPLMALPVQSAILMPTAGSIIAPDQTSIKVKGYAWSGDGHAIVRVDVSSDEGQSWTQAKITEGRSQPEGRAWAWALWELSVPIPSEKKAVGGKMTLTCKAFDDAWNTQPRTTAEIWNYRGLNCNSWHTIPVCSQVAPRGTATGLMQKAGHGLMEKAEQGMKALGVA</sequence>
<dbReference type="GO" id="GO:0008482">
    <property type="term" value="F:sulfite oxidase activity"/>
    <property type="evidence" value="ECO:0000318"/>
    <property type="project" value="GO_Central"/>
</dbReference>
<reference evidence="7 8" key="1">
    <citation type="journal article" date="2014" name="Nat. Commun.">
        <title>Klebsormidium flaccidum genome reveals primary factors for plant terrestrial adaptation.</title>
        <authorList>
            <person name="Hori K."/>
            <person name="Maruyama F."/>
            <person name="Fujisawa T."/>
            <person name="Togashi T."/>
            <person name="Yamamoto N."/>
            <person name="Seo M."/>
            <person name="Sato S."/>
            <person name="Yamada T."/>
            <person name="Mori H."/>
            <person name="Tajima N."/>
            <person name="Moriyama T."/>
            <person name="Ikeuchi M."/>
            <person name="Watanabe M."/>
            <person name="Wada H."/>
            <person name="Kobayashi K."/>
            <person name="Saito M."/>
            <person name="Masuda T."/>
            <person name="Sasaki-Sekimoto Y."/>
            <person name="Mashiguchi K."/>
            <person name="Awai K."/>
            <person name="Shimojima M."/>
            <person name="Masuda S."/>
            <person name="Iwai M."/>
            <person name="Nobusawa T."/>
            <person name="Narise T."/>
            <person name="Kondo S."/>
            <person name="Saito H."/>
            <person name="Sato R."/>
            <person name="Murakawa M."/>
            <person name="Ihara Y."/>
            <person name="Oshima-Yamada Y."/>
            <person name="Ohtaka K."/>
            <person name="Satoh M."/>
            <person name="Sonobe K."/>
            <person name="Ishii M."/>
            <person name="Ohtani R."/>
            <person name="Kanamori-Sato M."/>
            <person name="Honoki R."/>
            <person name="Miyazaki D."/>
            <person name="Mochizuki H."/>
            <person name="Umetsu J."/>
            <person name="Higashi K."/>
            <person name="Shibata D."/>
            <person name="Kamiya Y."/>
            <person name="Sato N."/>
            <person name="Nakamura Y."/>
            <person name="Tabata S."/>
            <person name="Ida S."/>
            <person name="Kurokawa K."/>
            <person name="Ohta H."/>
        </authorList>
    </citation>
    <scope>NUCLEOTIDE SEQUENCE [LARGE SCALE GENOMIC DNA]</scope>
    <source>
        <strain evidence="7 8">NIES-2285</strain>
    </source>
</reference>
<dbReference type="PANTHER" id="PTHR19372">
    <property type="entry name" value="SULFITE REDUCTASE"/>
    <property type="match status" value="1"/>
</dbReference>
<keyword evidence="4" id="KW-0560">Oxidoreductase</keyword>
<evidence type="ECO:0000313" key="8">
    <source>
        <dbReference type="Proteomes" id="UP000054558"/>
    </source>
</evidence>
<keyword evidence="8" id="KW-1185">Reference proteome</keyword>
<accession>A0A1Y1IN51</accession>
<dbReference type="SUPFAM" id="SSF56524">
    <property type="entry name" value="Oxidoreductase molybdopterin-binding domain"/>
    <property type="match status" value="1"/>
</dbReference>
<dbReference type="GO" id="GO:0005739">
    <property type="term" value="C:mitochondrion"/>
    <property type="evidence" value="ECO:0000318"/>
    <property type="project" value="GO_Central"/>
</dbReference>
<keyword evidence="3" id="KW-0479">Metal-binding</keyword>
<keyword evidence="2" id="KW-0500">Molybdenum</keyword>
<dbReference type="FunFam" id="3.90.420.10:FF:000002">
    <property type="entry name" value="sulfite oxidase, mitochondrial"/>
    <property type="match status" value="1"/>
</dbReference>
<dbReference type="GO" id="GO:0006790">
    <property type="term" value="P:sulfur compound metabolic process"/>
    <property type="evidence" value="ECO:0000318"/>
    <property type="project" value="GO_Central"/>
</dbReference>
<dbReference type="PANTHER" id="PTHR19372:SF7">
    <property type="entry name" value="SULFITE OXIDASE, MITOCHONDRIAL"/>
    <property type="match status" value="1"/>
</dbReference>
<dbReference type="InterPro" id="IPR036374">
    <property type="entry name" value="OxRdtase_Mopterin-bd_sf"/>
</dbReference>
<dbReference type="PRINTS" id="PR00407">
    <property type="entry name" value="EUMOPTERIN"/>
</dbReference>
<dbReference type="Pfam" id="PF00174">
    <property type="entry name" value="Oxidored_molyb"/>
    <property type="match status" value="1"/>
</dbReference>
<dbReference type="InterPro" id="IPR036291">
    <property type="entry name" value="NAD(P)-bd_dom_sf"/>
</dbReference>
<evidence type="ECO:0000259" key="5">
    <source>
        <dbReference type="Pfam" id="PF00174"/>
    </source>
</evidence>
<dbReference type="GO" id="GO:0020037">
    <property type="term" value="F:heme binding"/>
    <property type="evidence" value="ECO:0000318"/>
    <property type="project" value="GO_Central"/>
</dbReference>
<dbReference type="Gene3D" id="3.90.420.10">
    <property type="entry name" value="Oxidoreductase, molybdopterin-binding domain"/>
    <property type="match status" value="1"/>
</dbReference>